<dbReference type="GO" id="GO:0004674">
    <property type="term" value="F:protein serine/threonine kinase activity"/>
    <property type="evidence" value="ECO:0007669"/>
    <property type="project" value="UniProtKB-EC"/>
</dbReference>
<dbReference type="GO" id="GO:0061709">
    <property type="term" value="P:reticulophagy"/>
    <property type="evidence" value="ECO:0007669"/>
    <property type="project" value="TreeGrafter"/>
</dbReference>
<feature type="domain" description="Protein kinase" evidence="8">
    <location>
        <begin position="21"/>
        <end position="365"/>
    </location>
</feature>
<feature type="region of interest" description="Disordered" evidence="7">
    <location>
        <begin position="783"/>
        <end position="824"/>
    </location>
</feature>
<dbReference type="Pfam" id="PF12063">
    <property type="entry name" value="ATG1-like_MIT1"/>
    <property type="match status" value="1"/>
</dbReference>
<dbReference type="GO" id="GO:0034727">
    <property type="term" value="P:piecemeal microautophagy of the nucleus"/>
    <property type="evidence" value="ECO:0007669"/>
    <property type="project" value="TreeGrafter"/>
</dbReference>
<feature type="region of interest" description="Disordered" evidence="7">
    <location>
        <begin position="402"/>
        <end position="450"/>
    </location>
</feature>
<feature type="compositionally biased region" description="Low complexity" evidence="7">
    <location>
        <begin position="536"/>
        <end position="553"/>
    </location>
</feature>
<feature type="region of interest" description="Disordered" evidence="7">
    <location>
        <begin position="130"/>
        <end position="149"/>
    </location>
</feature>
<dbReference type="PROSITE" id="PS50011">
    <property type="entry name" value="PROTEIN_KINASE_DOM"/>
    <property type="match status" value="1"/>
</dbReference>
<dbReference type="GeneID" id="37018546"/>
<evidence type="ECO:0000256" key="3">
    <source>
        <dbReference type="ARBA" id="ARBA00022741"/>
    </source>
</evidence>
<dbReference type="InterPro" id="IPR045269">
    <property type="entry name" value="Atg1-like"/>
</dbReference>
<dbReference type="SMART" id="SM00220">
    <property type="entry name" value="S_TKc"/>
    <property type="match status" value="1"/>
</dbReference>
<dbReference type="FunCoup" id="A0A316V3J6">
    <property type="interactions" value="111"/>
</dbReference>
<evidence type="ECO:0000256" key="2">
    <source>
        <dbReference type="ARBA" id="ARBA00022679"/>
    </source>
</evidence>
<evidence type="ECO:0000256" key="7">
    <source>
        <dbReference type="SAM" id="MobiDB-lite"/>
    </source>
</evidence>
<keyword evidence="5" id="KW-0067">ATP-binding</keyword>
<feature type="region of interest" description="Disordered" evidence="7">
    <location>
        <begin position="305"/>
        <end position="327"/>
    </location>
</feature>
<dbReference type="PANTHER" id="PTHR24348:SF22">
    <property type="entry name" value="NON-SPECIFIC SERINE_THREONINE PROTEIN KINASE"/>
    <property type="match status" value="1"/>
</dbReference>
<dbReference type="Gene3D" id="1.10.510.10">
    <property type="entry name" value="Transferase(Phosphotransferase) domain 1"/>
    <property type="match status" value="1"/>
</dbReference>
<feature type="region of interest" description="Disordered" evidence="7">
    <location>
        <begin position="533"/>
        <end position="554"/>
    </location>
</feature>
<dbReference type="InterPro" id="IPR008271">
    <property type="entry name" value="Ser/Thr_kinase_AS"/>
</dbReference>
<feature type="region of interest" description="Disordered" evidence="7">
    <location>
        <begin position="474"/>
        <end position="496"/>
    </location>
</feature>
<feature type="compositionally biased region" description="Polar residues" evidence="7">
    <location>
        <begin position="667"/>
        <end position="678"/>
    </location>
</feature>
<dbReference type="STRING" id="1280837.A0A316V3J6"/>
<sequence length="1006" mass="109334">MAAPVSVSASTIEPGHLVGAYKLTREIGKGSFAVVYLGKVQRAISREDESSSSRSPSSPVTRVAIKVVTRKKMTAKLLDNLEEEIRILRTVRHANIVELLDCLKTEHHIYLVMQYCRMGDLSIFIKSRKRNGHSSSSSKRSAPEQRRDPYEEEIDKRYVHPHNGGLHADLVRSFLAQLAAALQFMRGKNIVHRDIKPQNLLLQEPEQDLIDAGHAAFIPQLKVADFGFARHLEEASVAETLCGSPLYMAPEILRYEKYNAKADLWSVGAVLFEMSVGSPPFKAANHVELLKRIDRGEDRIKFPDEKSEDALRREHARKVEEGRTKSEFVRPHPVDEDIKKLIRDLLRRRPIERLSFEDFFNCDVLSAYKASMIPSLPQSSTQTSTSSLINGQVPVATRIAPAVPSSAPLSNPARTEDKQRQSKQANENVPDSTDTGASTPPPASPAPVLNMPQHYFGSKYVVGGLKSLEDNVLETPGSSVSHLPAAVGQTKPSTTPIVTVGASKMSKEPIKRSGTNDDDRGYVLVDKRNVEGAEEAASQAKAKGGPSSGGWSPLGVVRRPSQLGRLTSFGAISPLVQAATPKAVPVVQANKPVNKETNSSYSSSPILNRLGSTPPNAPFALPPNARKPSFSRRASGASEASRLSTMRPPQSPRPALAQLIPASSSRTAINPANGQMQQSNESPNPSTSSSLGPTQQPTSALARAISMASIRLFGVPTGMALKGAEVRKSLRMVAGYSSGNATVDIAEQNLLCLLHEYGHKSYVLTEFADARLSTFFAYGPHQNNYTDRRRNSGSSLSSATSGTAEEDSTTDTLPSSNQDESQATPGEIAASEAYVLYVRSLSFVQRAIQAAEDFIESRSQSASRYSSPSVGSPSQVVINSLLALRSKFHEGSERASFARSKSIEEFPESVQQIDELIFSEALRIARKGALTELSIERTGDSKPVADQCLLHYGAACTMLQGLLDPAEQADELPSFAVNCVERFIGSITRRMACIQENYDNLSALII</sequence>
<keyword evidence="4 9" id="KW-0418">Kinase</keyword>
<evidence type="ECO:0000256" key="1">
    <source>
        <dbReference type="ARBA" id="ARBA00012513"/>
    </source>
</evidence>
<dbReference type="GO" id="GO:0034045">
    <property type="term" value="C:phagophore assembly site membrane"/>
    <property type="evidence" value="ECO:0007669"/>
    <property type="project" value="TreeGrafter"/>
</dbReference>
<evidence type="ECO:0000256" key="5">
    <source>
        <dbReference type="ARBA" id="ARBA00022840"/>
    </source>
</evidence>
<dbReference type="EMBL" id="KZ819606">
    <property type="protein sequence ID" value="PWN32126.1"/>
    <property type="molecule type" value="Genomic_DNA"/>
</dbReference>
<name>A0A316V3J6_9BASI</name>
<feature type="compositionally biased region" description="Low complexity" evidence="7">
    <location>
        <begin position="631"/>
        <end position="644"/>
    </location>
</feature>
<keyword evidence="10" id="KW-1185">Reference proteome</keyword>
<dbReference type="OrthoDB" id="346907at2759"/>
<keyword evidence="3" id="KW-0547">Nucleotide-binding</keyword>
<dbReference type="PROSITE" id="PS00108">
    <property type="entry name" value="PROTEIN_KINASE_ST"/>
    <property type="match status" value="1"/>
</dbReference>
<dbReference type="InParanoid" id="A0A316V3J6"/>
<dbReference type="InterPro" id="IPR000719">
    <property type="entry name" value="Prot_kinase_dom"/>
</dbReference>
<dbReference type="Gene3D" id="3.30.200.20">
    <property type="entry name" value="Phosphorylase Kinase, domain 1"/>
    <property type="match status" value="1"/>
</dbReference>
<dbReference type="GO" id="GO:0042594">
    <property type="term" value="P:response to starvation"/>
    <property type="evidence" value="ECO:0007669"/>
    <property type="project" value="TreeGrafter"/>
</dbReference>
<dbReference type="Pfam" id="PF00069">
    <property type="entry name" value="Pkinase"/>
    <property type="match status" value="1"/>
</dbReference>
<gene>
    <name evidence="9" type="ORF">FA14DRAFT_126850</name>
</gene>
<protein>
    <recommendedName>
        <fullName evidence="1">non-specific serine/threonine protein kinase</fullName>
        <ecNumber evidence="1">2.7.11.1</ecNumber>
    </recommendedName>
    <alternativeName>
        <fullName evidence="6">Autophagy-related protein 1</fullName>
    </alternativeName>
</protein>
<dbReference type="GO" id="GO:0005524">
    <property type="term" value="F:ATP binding"/>
    <property type="evidence" value="ECO:0007669"/>
    <property type="project" value="UniProtKB-KW"/>
</dbReference>
<evidence type="ECO:0000256" key="4">
    <source>
        <dbReference type="ARBA" id="ARBA00022777"/>
    </source>
</evidence>
<dbReference type="AlphaFoldDB" id="A0A316V3J6"/>
<dbReference type="InterPro" id="IPR011009">
    <property type="entry name" value="Kinase-like_dom_sf"/>
</dbReference>
<evidence type="ECO:0000313" key="10">
    <source>
        <dbReference type="Proteomes" id="UP000245771"/>
    </source>
</evidence>
<feature type="compositionally biased region" description="Low complexity" evidence="7">
    <location>
        <begin position="679"/>
        <end position="690"/>
    </location>
</feature>
<feature type="compositionally biased region" description="Polar residues" evidence="7">
    <location>
        <begin position="810"/>
        <end position="824"/>
    </location>
</feature>
<dbReference type="GO" id="GO:0005776">
    <property type="term" value="C:autophagosome"/>
    <property type="evidence" value="ECO:0007669"/>
    <property type="project" value="TreeGrafter"/>
</dbReference>
<evidence type="ECO:0000313" key="9">
    <source>
        <dbReference type="EMBL" id="PWN32126.1"/>
    </source>
</evidence>
<dbReference type="GO" id="GO:0000045">
    <property type="term" value="P:autophagosome assembly"/>
    <property type="evidence" value="ECO:0007669"/>
    <property type="project" value="TreeGrafter"/>
</dbReference>
<dbReference type="SUPFAM" id="SSF56112">
    <property type="entry name" value="Protein kinase-like (PK-like)"/>
    <property type="match status" value="1"/>
</dbReference>
<feature type="region of interest" description="Disordered" evidence="7">
    <location>
        <begin position="590"/>
        <end position="655"/>
    </location>
</feature>
<dbReference type="EC" id="2.7.11.1" evidence="1"/>
<reference evidence="9 10" key="1">
    <citation type="journal article" date="2018" name="Mol. Biol. Evol.">
        <title>Broad Genomic Sampling Reveals a Smut Pathogenic Ancestry of the Fungal Clade Ustilaginomycotina.</title>
        <authorList>
            <person name="Kijpornyongpan T."/>
            <person name="Mondo S.J."/>
            <person name="Barry K."/>
            <person name="Sandor L."/>
            <person name="Lee J."/>
            <person name="Lipzen A."/>
            <person name="Pangilinan J."/>
            <person name="LaButti K."/>
            <person name="Hainaut M."/>
            <person name="Henrissat B."/>
            <person name="Grigoriev I.V."/>
            <person name="Spatafora J.W."/>
            <person name="Aime M.C."/>
        </authorList>
    </citation>
    <scope>NUCLEOTIDE SEQUENCE [LARGE SCALE GENOMIC DNA]</scope>
    <source>
        <strain evidence="9 10">MCA 3882</strain>
    </source>
</reference>
<dbReference type="Proteomes" id="UP000245771">
    <property type="component" value="Unassembled WGS sequence"/>
</dbReference>
<feature type="region of interest" description="Disordered" evidence="7">
    <location>
        <begin position="667"/>
        <end position="700"/>
    </location>
</feature>
<dbReference type="InterPro" id="IPR022708">
    <property type="entry name" value="Atg1-like_tMIT"/>
</dbReference>
<feature type="compositionally biased region" description="Low complexity" evidence="7">
    <location>
        <begin position="792"/>
        <end position="803"/>
    </location>
</feature>
<dbReference type="GO" id="GO:0000422">
    <property type="term" value="P:autophagy of mitochondrion"/>
    <property type="evidence" value="ECO:0007669"/>
    <property type="project" value="TreeGrafter"/>
</dbReference>
<proteinExistence type="predicted"/>
<feature type="compositionally biased region" description="Polar residues" evidence="7">
    <location>
        <begin position="595"/>
        <end position="613"/>
    </location>
</feature>
<evidence type="ECO:0000259" key="8">
    <source>
        <dbReference type="PROSITE" id="PS50011"/>
    </source>
</evidence>
<keyword evidence="2" id="KW-0808">Transferase</keyword>
<dbReference type="PANTHER" id="PTHR24348">
    <property type="entry name" value="SERINE/THREONINE-PROTEIN KINASE UNC-51-RELATED"/>
    <property type="match status" value="1"/>
</dbReference>
<dbReference type="RefSeq" id="XP_025352428.1">
    <property type="nucleotide sequence ID" value="XM_025496765.1"/>
</dbReference>
<dbReference type="InterPro" id="IPR048941">
    <property type="entry name" value="ATG1-like_MIT2"/>
</dbReference>
<accession>A0A316V3J6</accession>
<evidence type="ECO:0000256" key="6">
    <source>
        <dbReference type="ARBA" id="ARBA00030237"/>
    </source>
</evidence>
<dbReference type="GO" id="GO:0010506">
    <property type="term" value="P:regulation of autophagy"/>
    <property type="evidence" value="ECO:0007669"/>
    <property type="project" value="InterPro"/>
</dbReference>
<dbReference type="GO" id="GO:0005829">
    <property type="term" value="C:cytosol"/>
    <property type="evidence" value="ECO:0007669"/>
    <property type="project" value="TreeGrafter"/>
</dbReference>
<organism evidence="9 10">
    <name type="scientific">Meira miltonrushii</name>
    <dbReference type="NCBI Taxonomy" id="1280837"/>
    <lineage>
        <taxon>Eukaryota</taxon>
        <taxon>Fungi</taxon>
        <taxon>Dikarya</taxon>
        <taxon>Basidiomycota</taxon>
        <taxon>Ustilaginomycotina</taxon>
        <taxon>Exobasidiomycetes</taxon>
        <taxon>Exobasidiales</taxon>
        <taxon>Brachybasidiaceae</taxon>
        <taxon>Meira</taxon>
    </lineage>
</organism>
<dbReference type="Pfam" id="PF21127">
    <property type="entry name" value="ATG1-like_MIT2"/>
    <property type="match status" value="1"/>
</dbReference>